<gene>
    <name evidence="18" type="ORF">BdWA1_003248</name>
</gene>
<dbReference type="GO" id="GO:0005634">
    <property type="term" value="C:nucleus"/>
    <property type="evidence" value="ECO:0007669"/>
    <property type="project" value="UniProtKB-SubCell"/>
</dbReference>
<evidence type="ECO:0000313" key="19">
    <source>
        <dbReference type="Proteomes" id="UP001214638"/>
    </source>
</evidence>
<dbReference type="RefSeq" id="XP_067802414.1">
    <property type="nucleotide sequence ID" value="XM_067948263.1"/>
</dbReference>
<evidence type="ECO:0000256" key="12">
    <source>
        <dbReference type="ARBA" id="ARBA00022840"/>
    </source>
</evidence>
<keyword evidence="7" id="KW-0547">Nucleotide-binding</keyword>
<dbReference type="GO" id="GO:0008270">
    <property type="term" value="F:zinc ion binding"/>
    <property type="evidence" value="ECO:0007669"/>
    <property type="project" value="UniProtKB-KW"/>
</dbReference>
<dbReference type="AlphaFoldDB" id="A0AAD9PIR9"/>
<name>A0AAD9PIR9_9APIC</name>
<accession>A0AAD9PIR9</accession>
<comment type="caution">
    <text evidence="18">The sequence shown here is derived from an EMBL/GenBank/DDBJ whole genome shotgun (WGS) entry which is preliminary data.</text>
</comment>
<keyword evidence="5" id="KW-0235">DNA replication</keyword>
<keyword evidence="9" id="KW-0378">Hydrolase</keyword>
<dbReference type="GO" id="GO:0042555">
    <property type="term" value="C:MCM complex"/>
    <property type="evidence" value="ECO:0007669"/>
    <property type="project" value="InterPro"/>
</dbReference>
<dbReference type="InterPro" id="IPR018525">
    <property type="entry name" value="MCM_CS"/>
</dbReference>
<dbReference type="InterPro" id="IPR033762">
    <property type="entry name" value="MCM_OB"/>
</dbReference>
<keyword evidence="14" id="KW-0539">Nucleus</keyword>
<evidence type="ECO:0000256" key="1">
    <source>
        <dbReference type="ARBA" id="ARBA00004123"/>
    </source>
</evidence>
<keyword evidence="12" id="KW-0067">ATP-binding</keyword>
<evidence type="ECO:0000256" key="16">
    <source>
        <dbReference type="SAM" id="SignalP"/>
    </source>
</evidence>
<dbReference type="GO" id="GO:0043138">
    <property type="term" value="F:3'-5' DNA helicase activity"/>
    <property type="evidence" value="ECO:0007669"/>
    <property type="project" value="TreeGrafter"/>
</dbReference>
<comment type="similarity">
    <text evidence="2">Belongs to the MCM family.</text>
</comment>
<organism evidence="18 19">
    <name type="scientific">Babesia duncani</name>
    <dbReference type="NCBI Taxonomy" id="323732"/>
    <lineage>
        <taxon>Eukaryota</taxon>
        <taxon>Sar</taxon>
        <taxon>Alveolata</taxon>
        <taxon>Apicomplexa</taxon>
        <taxon>Aconoidasida</taxon>
        <taxon>Piroplasmida</taxon>
        <taxon>Babesiidae</taxon>
        <taxon>Babesia</taxon>
    </lineage>
</organism>
<feature type="domain" description="MCM C-terminal AAA(+) ATPase" evidence="17">
    <location>
        <begin position="486"/>
        <end position="716"/>
    </location>
</feature>
<dbReference type="SMART" id="SM00350">
    <property type="entry name" value="MCM"/>
    <property type="match status" value="1"/>
</dbReference>
<evidence type="ECO:0000256" key="15">
    <source>
        <dbReference type="ARBA" id="ARBA00023306"/>
    </source>
</evidence>
<dbReference type="PROSITE" id="PS50051">
    <property type="entry name" value="MCM_2"/>
    <property type="match status" value="1"/>
</dbReference>
<dbReference type="GO" id="GO:0003697">
    <property type="term" value="F:single-stranded DNA binding"/>
    <property type="evidence" value="ECO:0007669"/>
    <property type="project" value="TreeGrafter"/>
</dbReference>
<dbReference type="InterPro" id="IPR001208">
    <property type="entry name" value="MCM_dom"/>
</dbReference>
<dbReference type="Pfam" id="PF00493">
    <property type="entry name" value="MCM"/>
    <property type="match status" value="2"/>
</dbReference>
<dbReference type="PANTHER" id="PTHR11630:SF44">
    <property type="entry name" value="DNA REPLICATION LICENSING FACTOR MCM2"/>
    <property type="match status" value="1"/>
</dbReference>
<comment type="subcellular location">
    <subcellularLocation>
        <location evidence="1">Nucleus</location>
    </subcellularLocation>
</comment>
<keyword evidence="15" id="KW-0131">Cell cycle</keyword>
<dbReference type="PRINTS" id="PR01657">
    <property type="entry name" value="MCMFAMILY"/>
</dbReference>
<feature type="signal peptide" evidence="16">
    <location>
        <begin position="1"/>
        <end position="22"/>
    </location>
</feature>
<keyword evidence="6" id="KW-0479">Metal-binding</keyword>
<dbReference type="GO" id="GO:1902975">
    <property type="term" value="P:mitotic DNA replication initiation"/>
    <property type="evidence" value="ECO:0007669"/>
    <property type="project" value="TreeGrafter"/>
</dbReference>
<evidence type="ECO:0000256" key="8">
    <source>
        <dbReference type="ARBA" id="ARBA00022771"/>
    </source>
</evidence>
<keyword evidence="13" id="KW-0238">DNA-binding</keyword>
<dbReference type="InterPro" id="IPR012340">
    <property type="entry name" value="NA-bd_OB-fold"/>
</dbReference>
<dbReference type="Gene3D" id="3.40.50.300">
    <property type="entry name" value="P-loop containing nucleotide triphosphate hydrolases"/>
    <property type="match status" value="1"/>
</dbReference>
<feature type="chain" id="PRO_5041985538" description="DNA replication licensing factor MCM2" evidence="16">
    <location>
        <begin position="23"/>
        <end position="962"/>
    </location>
</feature>
<dbReference type="Pfam" id="PF17855">
    <property type="entry name" value="MCM_lid"/>
    <property type="match status" value="1"/>
</dbReference>
<dbReference type="InterPro" id="IPR027925">
    <property type="entry name" value="MCM_N"/>
</dbReference>
<dbReference type="PROSITE" id="PS00847">
    <property type="entry name" value="MCM_1"/>
    <property type="match status" value="1"/>
</dbReference>
<dbReference type="EMBL" id="JALLKP010000004">
    <property type="protein sequence ID" value="KAK2195571.1"/>
    <property type="molecule type" value="Genomic_DNA"/>
</dbReference>
<dbReference type="GO" id="GO:0000727">
    <property type="term" value="P:double-strand break repair via break-induced replication"/>
    <property type="evidence" value="ECO:0007669"/>
    <property type="project" value="TreeGrafter"/>
</dbReference>
<evidence type="ECO:0000256" key="3">
    <source>
        <dbReference type="ARBA" id="ARBA00012551"/>
    </source>
</evidence>
<evidence type="ECO:0000256" key="14">
    <source>
        <dbReference type="ARBA" id="ARBA00023242"/>
    </source>
</evidence>
<dbReference type="Gene3D" id="2.20.28.10">
    <property type="match status" value="1"/>
</dbReference>
<sequence>MCMEWHYNKFLIFQSLLSMASTWDNDDNSQIDDEELNSDIDRILDPEEREAELDAEDLYEDETGFVVGQADLQRELDGFAKLGIDNVNEYDPELLDDDVEYEDDPKARRAAERRMRYESRWRKAGETDRSVHQRLWRKILEMEDQEVEENLFERISMRVAKRRHGDVLKSDADAPDVALLEGSKQVLHSSPVGVTFDDKYQQAIDTCFRYFLYKFKLDESDTRCHYIERLHAMIRNDGTMLKIKAEHLLQFHCENLVTWLEFRPTETLVILHDCLTVEAHRVRPDLYAGRYCKVAIMDWPFSTSLSMIRSSELNTLIKVTGIVIRRGLVLPKLRVLYLKCTHCDSSLNETPIYYSDNTRPVFPTKCPFCQYSGFTVDRINTVYTDYQKLTIQEPPNSVAAGRTPRQRDVILTGDLVDSVKPGDLVEVLGIYKTRYDIGLNIKHGFPILRTELEANNVTRPTDSDWSVDLTPEDINEIHELSRDPCIRERLIASIAPSLWGHKSAKAAVCCALFGGVPKGGDAMAVDSTMGNQENVPDHVIMKQFGGFHKIRGDINVLLIGDPGLGKSQLLQYVHKTGHRTILTTGKGASAVGLTAGVRRDAMTGEWALEGGALVLADQGICAIDEFDKMTSKDRVSIHEAMEQQSISISKAGIVTTLRARCSVIAAANPKFGRYEPSYTFKENVDFTDPILSRFDLVMVMRDIPNYKEDSQLSEYVISNHQLLHPKLDNVINYQQITRHLKEQLESASACQPLSQEQFKKYVLYARRNCFPTVAQENYKEIEAKLSGFYSRIRQRTNFGGYPLTLRHIESIIRLSEVHAKMRLSNKILPNDVDLAIATLLESFISSQKHSVATRLSREFARYRILFQGSDDVLAQVLKGAIQKQIERNVRKAHAREMHRQEPDYTHPEQEQLDTFISLNLFCKEAQRYNFDKDRIQRWIHSSHFSTHFKQVTKNNVQGIQAL</sequence>
<dbReference type="PRINTS" id="PR01658">
    <property type="entry name" value="MCMPROTEIN2"/>
</dbReference>
<evidence type="ECO:0000259" key="17">
    <source>
        <dbReference type="PROSITE" id="PS50051"/>
    </source>
</evidence>
<dbReference type="Gene3D" id="2.40.50.140">
    <property type="entry name" value="Nucleic acid-binding proteins"/>
    <property type="match status" value="1"/>
</dbReference>
<dbReference type="SUPFAM" id="SSF50249">
    <property type="entry name" value="Nucleic acid-binding proteins"/>
    <property type="match status" value="1"/>
</dbReference>
<evidence type="ECO:0000313" key="18">
    <source>
        <dbReference type="EMBL" id="KAK2195571.1"/>
    </source>
</evidence>
<dbReference type="EC" id="3.6.4.12" evidence="3"/>
<evidence type="ECO:0000256" key="6">
    <source>
        <dbReference type="ARBA" id="ARBA00022723"/>
    </source>
</evidence>
<dbReference type="InterPro" id="IPR027417">
    <property type="entry name" value="P-loop_NTPase"/>
</dbReference>
<dbReference type="GO" id="GO:0005524">
    <property type="term" value="F:ATP binding"/>
    <property type="evidence" value="ECO:0007669"/>
    <property type="project" value="UniProtKB-KW"/>
</dbReference>
<dbReference type="Proteomes" id="UP001214638">
    <property type="component" value="Unassembled WGS sequence"/>
</dbReference>
<dbReference type="GeneID" id="94337545"/>
<evidence type="ECO:0000256" key="13">
    <source>
        <dbReference type="ARBA" id="ARBA00023125"/>
    </source>
</evidence>
<evidence type="ECO:0000256" key="9">
    <source>
        <dbReference type="ARBA" id="ARBA00022801"/>
    </source>
</evidence>
<protein>
    <recommendedName>
        <fullName evidence="4">DNA replication licensing factor MCM2</fullName>
        <ecNumber evidence="3">3.6.4.12</ecNumber>
    </recommendedName>
</protein>
<dbReference type="PANTHER" id="PTHR11630">
    <property type="entry name" value="DNA REPLICATION LICENSING FACTOR MCM FAMILY MEMBER"/>
    <property type="match status" value="1"/>
</dbReference>
<dbReference type="Pfam" id="PF14551">
    <property type="entry name" value="MCM_N"/>
    <property type="match status" value="1"/>
</dbReference>
<reference evidence="18" key="1">
    <citation type="journal article" date="2023" name="Nat. Microbiol.">
        <title>Babesia duncani multi-omics identifies virulence factors and drug targets.</title>
        <authorList>
            <person name="Singh P."/>
            <person name="Lonardi S."/>
            <person name="Liang Q."/>
            <person name="Vydyam P."/>
            <person name="Khabirova E."/>
            <person name="Fang T."/>
            <person name="Gihaz S."/>
            <person name="Thekkiniath J."/>
            <person name="Munshi M."/>
            <person name="Abel S."/>
            <person name="Ciampossin L."/>
            <person name="Batugedara G."/>
            <person name="Gupta M."/>
            <person name="Lu X.M."/>
            <person name="Lenz T."/>
            <person name="Chakravarty S."/>
            <person name="Cornillot E."/>
            <person name="Hu Y."/>
            <person name="Ma W."/>
            <person name="Gonzalez L.M."/>
            <person name="Sanchez S."/>
            <person name="Estrada K."/>
            <person name="Sanchez-Flores A."/>
            <person name="Montero E."/>
            <person name="Harb O.S."/>
            <person name="Le Roch K.G."/>
            <person name="Mamoun C.B."/>
        </authorList>
    </citation>
    <scope>NUCLEOTIDE SEQUENCE</scope>
    <source>
        <strain evidence="18">WA1</strain>
    </source>
</reference>
<keyword evidence="11" id="KW-0862">Zinc</keyword>
<evidence type="ECO:0000256" key="5">
    <source>
        <dbReference type="ARBA" id="ARBA00022705"/>
    </source>
</evidence>
<dbReference type="Pfam" id="PF17207">
    <property type="entry name" value="MCM_OB"/>
    <property type="match status" value="1"/>
</dbReference>
<dbReference type="FunFam" id="3.40.50.300:FF:001141">
    <property type="entry name" value="DNA helicase"/>
    <property type="match status" value="1"/>
</dbReference>
<keyword evidence="10" id="KW-0347">Helicase</keyword>
<dbReference type="InterPro" id="IPR008045">
    <property type="entry name" value="MCM2"/>
</dbReference>
<proteinExistence type="inferred from homology"/>
<dbReference type="KEGG" id="bdw:94337545"/>
<evidence type="ECO:0000256" key="4">
    <source>
        <dbReference type="ARBA" id="ARBA00018925"/>
    </source>
</evidence>
<keyword evidence="19" id="KW-1185">Reference proteome</keyword>
<dbReference type="InterPro" id="IPR041562">
    <property type="entry name" value="MCM_lid"/>
</dbReference>
<evidence type="ECO:0000256" key="11">
    <source>
        <dbReference type="ARBA" id="ARBA00022833"/>
    </source>
</evidence>
<dbReference type="Gene3D" id="3.30.1640.10">
    <property type="entry name" value="mini-chromosome maintenance (MCM) complex, chain A, domain 1"/>
    <property type="match status" value="1"/>
</dbReference>
<dbReference type="InterPro" id="IPR031327">
    <property type="entry name" value="MCM"/>
</dbReference>
<evidence type="ECO:0000256" key="10">
    <source>
        <dbReference type="ARBA" id="ARBA00022806"/>
    </source>
</evidence>
<keyword evidence="8" id="KW-0863">Zinc-finger</keyword>
<keyword evidence="16" id="KW-0732">Signal</keyword>
<dbReference type="GO" id="GO:0017116">
    <property type="term" value="F:single-stranded DNA helicase activity"/>
    <property type="evidence" value="ECO:0007669"/>
    <property type="project" value="TreeGrafter"/>
</dbReference>
<dbReference type="SUPFAM" id="SSF52540">
    <property type="entry name" value="P-loop containing nucleoside triphosphate hydrolases"/>
    <property type="match status" value="1"/>
</dbReference>
<evidence type="ECO:0000256" key="2">
    <source>
        <dbReference type="ARBA" id="ARBA00008010"/>
    </source>
</evidence>
<evidence type="ECO:0000256" key="7">
    <source>
        <dbReference type="ARBA" id="ARBA00022741"/>
    </source>
</evidence>
<dbReference type="GO" id="GO:0016787">
    <property type="term" value="F:hydrolase activity"/>
    <property type="evidence" value="ECO:0007669"/>
    <property type="project" value="UniProtKB-KW"/>
</dbReference>